<comment type="caution">
    <text evidence="1">The sequence shown here is derived from an EMBL/GenBank/DDBJ whole genome shotgun (WGS) entry which is preliminary data.</text>
</comment>
<accession>A0A5N5H7Z4</accession>
<reference evidence="1 2" key="1">
    <citation type="submission" date="2019-09" db="EMBL/GenBank/DDBJ databases">
        <authorList>
            <person name="Ou C."/>
        </authorList>
    </citation>
    <scope>NUCLEOTIDE SEQUENCE [LARGE SCALE GENOMIC DNA]</scope>
    <source>
        <strain evidence="1">S2</strain>
        <tissue evidence="1">Leaf</tissue>
    </source>
</reference>
<proteinExistence type="predicted"/>
<dbReference type="Proteomes" id="UP000327157">
    <property type="component" value="Unassembled WGS sequence"/>
</dbReference>
<keyword evidence="2" id="KW-1185">Reference proteome</keyword>
<name>A0A5N5H7Z4_9ROSA</name>
<protein>
    <submittedName>
        <fullName evidence="1">Uncharacterized protein</fullName>
    </submittedName>
</protein>
<reference evidence="1 2" key="2">
    <citation type="submission" date="2019-11" db="EMBL/GenBank/DDBJ databases">
        <title>A de novo genome assembly of a pear dwarfing rootstock.</title>
        <authorList>
            <person name="Wang F."/>
            <person name="Wang J."/>
            <person name="Li S."/>
            <person name="Zhang Y."/>
            <person name="Fang M."/>
            <person name="Ma L."/>
            <person name="Zhao Y."/>
            <person name="Jiang S."/>
        </authorList>
    </citation>
    <scope>NUCLEOTIDE SEQUENCE [LARGE SCALE GENOMIC DNA]</scope>
    <source>
        <strain evidence="1">S2</strain>
        <tissue evidence="1">Leaf</tissue>
    </source>
</reference>
<evidence type="ECO:0000313" key="1">
    <source>
        <dbReference type="EMBL" id="KAB2623748.1"/>
    </source>
</evidence>
<gene>
    <name evidence="1" type="ORF">D8674_037609</name>
</gene>
<evidence type="ECO:0000313" key="2">
    <source>
        <dbReference type="Proteomes" id="UP000327157"/>
    </source>
</evidence>
<dbReference type="OrthoDB" id="10488850at2759"/>
<organism evidence="1 2">
    <name type="scientific">Pyrus ussuriensis x Pyrus communis</name>
    <dbReference type="NCBI Taxonomy" id="2448454"/>
    <lineage>
        <taxon>Eukaryota</taxon>
        <taxon>Viridiplantae</taxon>
        <taxon>Streptophyta</taxon>
        <taxon>Embryophyta</taxon>
        <taxon>Tracheophyta</taxon>
        <taxon>Spermatophyta</taxon>
        <taxon>Magnoliopsida</taxon>
        <taxon>eudicotyledons</taxon>
        <taxon>Gunneridae</taxon>
        <taxon>Pentapetalae</taxon>
        <taxon>rosids</taxon>
        <taxon>fabids</taxon>
        <taxon>Rosales</taxon>
        <taxon>Rosaceae</taxon>
        <taxon>Amygdaloideae</taxon>
        <taxon>Maleae</taxon>
        <taxon>Pyrus</taxon>
    </lineage>
</organism>
<sequence>MEGAIIARCVYKNTSTTIPIYVDTSFMGLCYEVCSWFDELIVGEFQMTHVVLDHPSCLLKSDLDVRVLHLSCYIDKQNSVTIIINDCQSPCESNSGVNGNGFSFNIWDGATPSNTNDFIGKYVAPLPQTYLSHPLKTYINLVGQMFIVGGGGGL</sequence>
<dbReference type="EMBL" id="SMOL01000192">
    <property type="protein sequence ID" value="KAB2623748.1"/>
    <property type="molecule type" value="Genomic_DNA"/>
</dbReference>
<dbReference type="AlphaFoldDB" id="A0A5N5H7Z4"/>